<evidence type="ECO:0000259" key="1">
    <source>
        <dbReference type="PROSITE" id="PS50206"/>
    </source>
</evidence>
<proteinExistence type="predicted"/>
<dbReference type="InterPro" id="IPR016181">
    <property type="entry name" value="Acyl_CoA_acyltransferase"/>
</dbReference>
<dbReference type="Gene3D" id="3.40.630.30">
    <property type="match status" value="1"/>
</dbReference>
<dbReference type="CDD" id="cd04301">
    <property type="entry name" value="NAT_SF"/>
    <property type="match status" value="1"/>
</dbReference>
<dbReference type="PROSITE" id="PS50206">
    <property type="entry name" value="RHODANESE_3"/>
    <property type="match status" value="1"/>
</dbReference>
<evidence type="ECO:0000313" key="2">
    <source>
        <dbReference type="EMBL" id="CAA9290496.1"/>
    </source>
</evidence>
<feature type="domain" description="Rhodanese" evidence="1">
    <location>
        <begin position="293"/>
        <end position="349"/>
    </location>
</feature>
<dbReference type="InterPro" id="IPR001763">
    <property type="entry name" value="Rhodanese-like_dom"/>
</dbReference>
<sequence>MYTHLGSVTLRTGEQLDLGCVRCPDPSWGEQVMPLLGHKSLETRDHFQAAFAGPLDELDTRFYIGTIGGFAVTNVMIVGAHRAGGLPVNSSGGDLHEHTSEVPDAASVAAVGILGHVYTRPEHRQKGAYSALMPVAMDHLRRDGYRALTLGTGFETHPYWIYHGHGFRSIDAVSGKMKWLAEPDFEQHWFRPGATTVRELRWDDWAPLNLLACQPAAADEALPRSLLFNLKGQGNLEGPFQVVQRRRRRGESVTALVLESVTGATVGWAALQPDPLAFGDGRQLDLYVHPHFEEDAAKLLAALSWPGETRVAAYTTSASDYRAAALREAGFTDVAQLPAWLARAGERLPLRVFARG</sequence>
<organism evidence="2">
    <name type="scientific">uncultured Chloroflexota bacterium</name>
    <dbReference type="NCBI Taxonomy" id="166587"/>
    <lineage>
        <taxon>Bacteria</taxon>
        <taxon>Bacillati</taxon>
        <taxon>Chloroflexota</taxon>
        <taxon>environmental samples</taxon>
    </lineage>
</organism>
<dbReference type="AlphaFoldDB" id="A0A6J4JY12"/>
<accession>A0A6J4JY12</accession>
<reference evidence="2" key="1">
    <citation type="submission" date="2020-02" db="EMBL/GenBank/DDBJ databases">
        <authorList>
            <person name="Meier V. D."/>
        </authorList>
    </citation>
    <scope>NUCLEOTIDE SEQUENCE</scope>
    <source>
        <strain evidence="2">AVDCRST_MAG77</strain>
    </source>
</reference>
<name>A0A6J4JY12_9CHLR</name>
<dbReference type="SUPFAM" id="SSF55729">
    <property type="entry name" value="Acyl-CoA N-acyltransferases (Nat)"/>
    <property type="match status" value="1"/>
</dbReference>
<protein>
    <recommendedName>
        <fullName evidence="1">Rhodanese domain-containing protein</fullName>
    </recommendedName>
</protein>
<gene>
    <name evidence="2" type="ORF">AVDCRST_MAG77-4681</name>
</gene>
<dbReference type="EMBL" id="CADCTC010000248">
    <property type="protein sequence ID" value="CAA9290496.1"/>
    <property type="molecule type" value="Genomic_DNA"/>
</dbReference>